<dbReference type="InterPro" id="IPR033469">
    <property type="entry name" value="CYTH-like_dom_sf"/>
</dbReference>
<protein>
    <submittedName>
        <fullName evidence="3">Inorganic triphosphatase YgiF, contains CYTH and CHAD domains</fullName>
    </submittedName>
</protein>
<dbReference type="PANTHER" id="PTHR39339">
    <property type="entry name" value="SLR1444 PROTEIN"/>
    <property type="match status" value="1"/>
</dbReference>
<dbReference type="AlphaFoldDB" id="A0A1M5DYS5"/>
<dbReference type="SUPFAM" id="SSF55154">
    <property type="entry name" value="CYTH-like phosphatases"/>
    <property type="match status" value="1"/>
</dbReference>
<evidence type="ECO:0000313" key="4">
    <source>
        <dbReference type="Proteomes" id="UP000186132"/>
    </source>
</evidence>
<dbReference type="InterPro" id="IPR007899">
    <property type="entry name" value="CHAD_dom"/>
</dbReference>
<dbReference type="Gene3D" id="2.40.320.10">
    <property type="entry name" value="Hypothetical Protein Pfu-838710-001"/>
    <property type="match status" value="1"/>
</dbReference>
<keyword evidence="4" id="KW-1185">Reference proteome</keyword>
<evidence type="ECO:0000313" key="3">
    <source>
        <dbReference type="EMBL" id="SHF71962.1"/>
    </source>
</evidence>
<dbReference type="InterPro" id="IPR023577">
    <property type="entry name" value="CYTH_domain"/>
</dbReference>
<dbReference type="CDD" id="cd07374">
    <property type="entry name" value="CYTH-like_Pase"/>
    <property type="match status" value="1"/>
</dbReference>
<evidence type="ECO:0000259" key="2">
    <source>
        <dbReference type="PROSITE" id="PS51708"/>
    </source>
</evidence>
<dbReference type="OrthoDB" id="9777271at2"/>
<dbReference type="SMART" id="SM01118">
    <property type="entry name" value="CYTH"/>
    <property type="match status" value="1"/>
</dbReference>
<reference evidence="3 4" key="1">
    <citation type="submission" date="2016-11" db="EMBL/GenBank/DDBJ databases">
        <authorList>
            <person name="Jaros S."/>
            <person name="Januszkiewicz K."/>
            <person name="Wedrychowicz H."/>
        </authorList>
    </citation>
    <scope>NUCLEOTIDE SEQUENCE [LARGE SCALE GENOMIC DNA]</scope>
    <source>
        <strain evidence="3 4">DSM 45627</strain>
    </source>
</reference>
<organism evidence="3 4">
    <name type="scientific">Jatrophihabitans endophyticus</name>
    <dbReference type="NCBI Taxonomy" id="1206085"/>
    <lineage>
        <taxon>Bacteria</taxon>
        <taxon>Bacillati</taxon>
        <taxon>Actinomycetota</taxon>
        <taxon>Actinomycetes</taxon>
        <taxon>Jatrophihabitantales</taxon>
        <taxon>Jatrophihabitantaceae</taxon>
        <taxon>Jatrophihabitans</taxon>
    </lineage>
</organism>
<feature type="domain" description="CHAD" evidence="2">
    <location>
        <begin position="199"/>
        <end position="471"/>
    </location>
</feature>
<dbReference type="PROSITE" id="PS51708">
    <property type="entry name" value="CHAD"/>
    <property type="match status" value="1"/>
</dbReference>
<feature type="domain" description="CYTH" evidence="1">
    <location>
        <begin position="4"/>
        <end position="194"/>
    </location>
</feature>
<dbReference type="Pfam" id="PF01928">
    <property type="entry name" value="CYTH"/>
    <property type="match status" value="1"/>
</dbReference>
<dbReference type="PROSITE" id="PS51707">
    <property type="entry name" value="CYTH"/>
    <property type="match status" value="1"/>
</dbReference>
<dbReference type="EMBL" id="FQVU01000001">
    <property type="protein sequence ID" value="SHF71962.1"/>
    <property type="molecule type" value="Genomic_DNA"/>
</dbReference>
<dbReference type="Proteomes" id="UP000186132">
    <property type="component" value="Unassembled WGS sequence"/>
</dbReference>
<dbReference type="STRING" id="1206085.SAMN05443575_0730"/>
<accession>A0A1M5DYS5</accession>
<evidence type="ECO:0000259" key="1">
    <source>
        <dbReference type="PROSITE" id="PS51707"/>
    </source>
</evidence>
<sequence length="471" mass="52102">MSTQREREVKFEVPDGFVVPAVADVVRGGEIEERTLQLRSDYQDTAGFDLLAHGLTLRRRSGDDDTGWHLKVPAGDARDEIRLPLTDDDTVPRRLAELVAGIARPEELRPVAVLRTERRVTRVRRGDALVVEIADDRVNATGADGRARSWREIEIELGPAGDERALAAFGRRLTAAGASPSPHASKFARALGRDPHVERSPAGELLVRYLTGSFRRLVAGDVALRRGHDDVVPDTRGAVRRIRSVLRVFADVLDAPTAHALDAELSWYQGLLGEVRDRQRQRVRFAAAVRALPPELVLGPVAAHVDQSLTTEQVRALAAVTDALATNRYRRMLAAVAGLVAGDPVRPRTSRTHLRALADDAATTAAKRLRRAVHDDDPDRLRRARRAIERARDAAELVDRSPRTVARFERALDVLGEHRDAVRAAELARMLGTRAGAAAGENGFTYGLLYQREVDVARRRRRKAVRLRIPH</sequence>
<name>A0A1M5DYS5_9ACTN</name>
<dbReference type="SMART" id="SM00880">
    <property type="entry name" value="CHAD"/>
    <property type="match status" value="1"/>
</dbReference>
<dbReference type="InterPro" id="IPR038186">
    <property type="entry name" value="CHAD_dom_sf"/>
</dbReference>
<dbReference type="Pfam" id="PF05235">
    <property type="entry name" value="CHAD"/>
    <property type="match status" value="1"/>
</dbReference>
<dbReference type="Gene3D" id="1.40.20.10">
    <property type="entry name" value="CHAD domain"/>
    <property type="match status" value="1"/>
</dbReference>
<proteinExistence type="predicted"/>
<dbReference type="PANTHER" id="PTHR39339:SF1">
    <property type="entry name" value="CHAD DOMAIN-CONTAINING PROTEIN"/>
    <property type="match status" value="1"/>
</dbReference>
<gene>
    <name evidence="3" type="ORF">SAMN05443575_0730</name>
</gene>
<dbReference type="RefSeq" id="WP_073386006.1">
    <property type="nucleotide sequence ID" value="NZ_FQVU01000001.1"/>
</dbReference>